<evidence type="ECO:0000256" key="31">
    <source>
        <dbReference type="SAM" id="MobiDB-lite"/>
    </source>
</evidence>
<evidence type="ECO:0000256" key="18">
    <source>
        <dbReference type="ARBA" id="ARBA00022840"/>
    </source>
</evidence>
<feature type="DNA-binding region" description="T-ag OBD" evidence="29">
    <location>
        <begin position="116"/>
        <end position="231"/>
    </location>
</feature>
<dbReference type="EC" id="5.6.2.4" evidence="26"/>
<evidence type="ECO:0000313" key="37">
    <source>
        <dbReference type="Proteomes" id="UP000203199"/>
    </source>
</evidence>
<keyword evidence="5" id="KW-0244">Early protein</keyword>
<dbReference type="Gene3D" id="3.40.50.300">
    <property type="entry name" value="P-loop containing nucleotide triphosphate hydrolases"/>
    <property type="match status" value="1"/>
</dbReference>
<dbReference type="PROSITE" id="PS51341">
    <property type="entry name" value="ZF_LTAG_D1"/>
    <property type="match status" value="1"/>
</dbReference>
<dbReference type="InterPro" id="IPR017910">
    <property type="entry name" value="Znf_lg_T-Ag_D1-typ"/>
</dbReference>
<comment type="catalytic activity">
    <reaction evidence="28">
        <text>ATP + H2O = ADP + phosphate + H(+)</text>
        <dbReference type="Rhea" id="RHEA:13065"/>
        <dbReference type="ChEBI" id="CHEBI:15377"/>
        <dbReference type="ChEBI" id="CHEBI:15378"/>
        <dbReference type="ChEBI" id="CHEBI:30616"/>
        <dbReference type="ChEBI" id="CHEBI:43474"/>
        <dbReference type="ChEBI" id="CHEBI:456216"/>
        <dbReference type="EC" id="5.6.2.4"/>
    </reaction>
</comment>
<evidence type="ECO:0000259" key="32">
    <source>
        <dbReference type="PROSITE" id="PS50076"/>
    </source>
</evidence>
<dbReference type="GO" id="GO:0039645">
    <property type="term" value="P:symbiont-mediated perturbation of host cell cycle G1/S transition checkpoint"/>
    <property type="evidence" value="ECO:0007669"/>
    <property type="project" value="UniProtKB-KW"/>
</dbReference>
<dbReference type="InterPro" id="IPR010932">
    <property type="entry name" value="Lg_T_Ag_Polyomavir_C"/>
</dbReference>
<feature type="domain" description="SF3 helicase" evidence="33">
    <location>
        <begin position="357"/>
        <end position="536"/>
    </location>
</feature>
<keyword evidence="11" id="KW-0479">Metal-binding</keyword>
<dbReference type="GO" id="GO:0052170">
    <property type="term" value="P:symbiont-mediated suppression of host innate immune response"/>
    <property type="evidence" value="ECO:0007669"/>
    <property type="project" value="UniProtKB-KW"/>
</dbReference>
<evidence type="ECO:0000256" key="13">
    <source>
        <dbReference type="ARBA" id="ARBA00022771"/>
    </source>
</evidence>
<evidence type="ECO:0000256" key="15">
    <source>
        <dbReference type="ARBA" id="ARBA00022806"/>
    </source>
</evidence>
<keyword evidence="12" id="KW-0547">Nucleotide-binding</keyword>
<dbReference type="InterPro" id="IPR016392">
    <property type="entry name" value="Lg_T_Ag_polyomavir"/>
</dbReference>
<feature type="domain" description="T-ag OBD" evidence="34">
    <location>
        <begin position="116"/>
        <end position="231"/>
    </location>
</feature>
<dbReference type="EMBL" id="KC594077">
    <property type="protein sequence ID" value="AGR44742.1"/>
    <property type="molecule type" value="Genomic_DNA"/>
</dbReference>
<dbReference type="GO" id="GO:0006260">
    <property type="term" value="P:DNA replication"/>
    <property type="evidence" value="ECO:0007669"/>
    <property type="project" value="UniProtKB-KW"/>
</dbReference>
<comment type="cofactor">
    <cofactor evidence="1">
        <name>Mg(2+)</name>
        <dbReference type="ChEBI" id="CHEBI:18420"/>
    </cofactor>
</comment>
<evidence type="ECO:0000256" key="5">
    <source>
        <dbReference type="ARBA" id="ARBA00022518"/>
    </source>
</evidence>
<dbReference type="Gene3D" id="3.40.1310.20">
    <property type="match status" value="1"/>
</dbReference>
<evidence type="ECO:0000256" key="22">
    <source>
        <dbReference type="ARBA" id="ARBA00023280"/>
    </source>
</evidence>
<keyword evidence="22" id="KW-0899">Viral immunoevasion</keyword>
<keyword evidence="14" id="KW-0378">Hydrolase</keyword>
<evidence type="ECO:0000259" key="35">
    <source>
        <dbReference type="PROSITE" id="PS51341"/>
    </source>
</evidence>
<keyword evidence="19 29" id="KW-0238">DNA-binding</keyword>
<evidence type="ECO:0000256" key="14">
    <source>
        <dbReference type="ARBA" id="ARBA00022801"/>
    </source>
</evidence>
<evidence type="ECO:0000256" key="17">
    <source>
        <dbReference type="ARBA" id="ARBA00022833"/>
    </source>
</evidence>
<evidence type="ECO:0000256" key="2">
    <source>
        <dbReference type="ARBA" id="ARBA00004147"/>
    </source>
</evidence>
<proteinExistence type="predicted"/>
<evidence type="ECO:0000256" key="24">
    <source>
        <dbReference type="ARBA" id="ARBA00023318"/>
    </source>
</evidence>
<dbReference type="PROSITE" id="PS50076">
    <property type="entry name" value="DNAJ_2"/>
    <property type="match status" value="1"/>
</dbReference>
<evidence type="ECO:0000256" key="16">
    <source>
        <dbReference type="ARBA" id="ARBA00022830"/>
    </source>
</evidence>
<evidence type="ECO:0000256" key="10">
    <source>
        <dbReference type="ARBA" id="ARBA00022705"/>
    </source>
</evidence>
<keyword evidence="9" id="KW-1090">Inhibition of host innate immune response by virus</keyword>
<keyword evidence="7" id="KW-1048">Host nucleus</keyword>
<dbReference type="Pfam" id="PF06431">
    <property type="entry name" value="Polyoma_lg_T_C"/>
    <property type="match status" value="1"/>
</dbReference>
<comment type="subcellular location">
    <subcellularLocation>
        <location evidence="2">Host nucleus</location>
    </subcellularLocation>
</comment>
<keyword evidence="37" id="KW-1185">Reference proteome</keyword>
<evidence type="ECO:0000256" key="20">
    <source>
        <dbReference type="ARBA" id="ARBA00023235"/>
    </source>
</evidence>
<dbReference type="InterPro" id="IPR014015">
    <property type="entry name" value="Helicase_SF3_DNA-vir"/>
</dbReference>
<evidence type="ECO:0000256" key="3">
    <source>
        <dbReference type="ARBA" id="ARBA00018805"/>
    </source>
</evidence>
<dbReference type="SUPFAM" id="SSF55464">
    <property type="entry name" value="Origin of replication-binding domain, RBD-like"/>
    <property type="match status" value="1"/>
</dbReference>
<keyword evidence="6" id="KW-0597">Phosphoprotein</keyword>
<comment type="catalytic activity">
    <reaction evidence="25">
        <text>Couples ATP hydrolysis with the unwinding of duplex DNA by translocating in the 3'-5' direction.</text>
        <dbReference type="EC" id="5.6.2.4"/>
    </reaction>
</comment>
<keyword evidence="10" id="KW-0235">DNA replication</keyword>
<dbReference type="GO" id="GO:0008270">
    <property type="term" value="F:zinc ion binding"/>
    <property type="evidence" value="ECO:0007669"/>
    <property type="project" value="UniProtKB-KW"/>
</dbReference>
<evidence type="ECO:0000259" key="34">
    <source>
        <dbReference type="PROSITE" id="PS51287"/>
    </source>
</evidence>
<sequence>MDCLTLDEQHELMDLLGLERTLYGCYGLMKTAFKSAALKYHPDKGGDPALMQRLNVLFGKLPEYGTPEWDAWWDNWNRHFNLYCDETLEESDEECEESQATPPKKKKRSNTPTDFPDCIKDFLSKAILSNRTLTTFAIYTTQEKGETLYQKLNDKYKCTFISRHSNGPFCILLLITPAKHRPNAILSFCSKFLTLSFCIVRGVNNAVALYKRLLEDPFNLVEQTLEGGLEEELFSSAEDKSKIPQVNWKQVGDFAKDCDIDDPLLVMGYYLEFGSCVTSCIKCNSESDKIHVKHHKDHLENAKLFLDAKNQRNICAQACDGVLASRRLIMATSTRKHLFKLQLLKTFKKMDECLNSENIKLYMAAVAWFHNMFPDTEGIIKTVLQCIVDNVPKHRYCIFRGGLNTGKTTLASAIINLCGGKALNINVPADKLQFELGMAIDQFSILFEDVKGIPMENEGNLPKGNGMANLDDMRDYLDGYIGVQLEKKHANKKTQVFPPGIITCNNYKIPPTVLARISKMILFERKPNLRRSLNKTGELLTKRILHSGISILMYLIYFCPVSDFEEDIQEKVIYWKEVFDNHVCVTDFGKMCINVHEGKYILDLDDTPMSPESCNDATSTTQESGIDSMTETQQ</sequence>
<dbReference type="InterPro" id="IPR003133">
    <property type="entry name" value="T_Ag_DNA-bd"/>
</dbReference>
<accession>S5M0P9</accession>
<evidence type="ECO:0000256" key="12">
    <source>
        <dbReference type="ARBA" id="ARBA00022741"/>
    </source>
</evidence>
<keyword evidence="17" id="KW-0862">Zinc</keyword>
<dbReference type="PROSITE" id="PS51206">
    <property type="entry name" value="SF3_HELICASE_1"/>
    <property type="match status" value="1"/>
</dbReference>
<evidence type="ECO:0000256" key="27">
    <source>
        <dbReference type="ARBA" id="ARBA00045019"/>
    </source>
</evidence>
<keyword evidence="16" id="KW-1114">Inhibition of host interferon signaling pathway by virus</keyword>
<dbReference type="KEGG" id="vg:22521015"/>
<evidence type="ECO:0000256" key="21">
    <source>
        <dbReference type="ARBA" id="ARBA00023258"/>
    </source>
</evidence>
<name>S5M0P9_9POLY</name>
<evidence type="ECO:0000256" key="7">
    <source>
        <dbReference type="ARBA" id="ARBA00022562"/>
    </source>
</evidence>
<evidence type="ECO:0000256" key="11">
    <source>
        <dbReference type="ARBA" id="ARBA00022723"/>
    </source>
</evidence>
<dbReference type="GeneID" id="22521015"/>
<evidence type="ECO:0000256" key="23">
    <source>
        <dbReference type="ARBA" id="ARBA00023309"/>
    </source>
</evidence>
<keyword evidence="24" id="KW-1096">Inhibition of host JAK1 by virus</keyword>
<evidence type="ECO:0000313" key="36">
    <source>
        <dbReference type="EMBL" id="AGR44742.1"/>
    </source>
</evidence>
<feature type="region of interest" description="Disordered" evidence="31">
    <location>
        <begin position="611"/>
        <end position="634"/>
    </location>
</feature>
<dbReference type="InterPro" id="IPR001623">
    <property type="entry name" value="DnaJ_domain"/>
</dbReference>
<evidence type="ECO:0000256" key="26">
    <source>
        <dbReference type="ARBA" id="ARBA00034808"/>
    </source>
</evidence>
<dbReference type="Gene3D" id="1.20.1050.70">
    <property type="entry name" value="Large T antigen, SV40, domain 3"/>
    <property type="match status" value="1"/>
</dbReference>
<evidence type="ECO:0000256" key="25">
    <source>
        <dbReference type="ARBA" id="ARBA00034617"/>
    </source>
</evidence>
<dbReference type="GO" id="GO:0003688">
    <property type="term" value="F:DNA replication origin binding"/>
    <property type="evidence" value="ECO:0007669"/>
    <property type="project" value="InterPro"/>
</dbReference>
<dbReference type="InterPro" id="IPR027417">
    <property type="entry name" value="P-loop_NTPase"/>
</dbReference>
<keyword evidence="23" id="KW-1078">G1/S host cell cycle checkpoint dysregulation by virus</keyword>
<keyword evidence="4" id="KW-1121">Modulation of host cell cycle by virus</keyword>
<dbReference type="SUPFAM" id="SSF46565">
    <property type="entry name" value="Chaperone J-domain"/>
    <property type="match status" value="1"/>
</dbReference>
<evidence type="ECO:0000256" key="6">
    <source>
        <dbReference type="ARBA" id="ARBA00022553"/>
    </source>
</evidence>
<dbReference type="Pfam" id="PF02217">
    <property type="entry name" value="T_Ag_DNA_bind"/>
    <property type="match status" value="1"/>
</dbReference>
<feature type="region of interest" description="Disordered" evidence="31">
    <location>
        <begin position="93"/>
        <end position="112"/>
    </location>
</feature>
<keyword evidence="15" id="KW-0347">Helicase</keyword>
<feature type="domain" description="T-ag D1-type" evidence="35">
    <location>
        <begin position="243"/>
        <end position="335"/>
    </location>
</feature>
<dbReference type="InterPro" id="IPR037102">
    <property type="entry name" value="Znf_lg_T-Ag_D1_dom_sf"/>
</dbReference>
<keyword evidence="8" id="KW-0945">Host-virus interaction</keyword>
<dbReference type="GO" id="GO:0016787">
    <property type="term" value="F:hydrolase activity"/>
    <property type="evidence" value="ECO:0007669"/>
    <property type="project" value="UniProtKB-KW"/>
</dbReference>
<evidence type="ECO:0000256" key="28">
    <source>
        <dbReference type="ARBA" id="ARBA00048988"/>
    </source>
</evidence>
<protein>
    <recommendedName>
        <fullName evidence="3">Large T antigen</fullName>
        <ecNumber evidence="26">5.6.2.4</ecNumber>
    </recommendedName>
    <alternativeName>
        <fullName evidence="27">DNA 3'-5' helicase large T antigen</fullName>
    </alternativeName>
</protein>
<reference evidence="36 37" key="1">
    <citation type="journal article" date="2013" name="PLoS ONE">
        <title>Identification of a Novel Cetacean Polyomavirus from a Common Dolphin (Delphinus delphis) with Tracheobronchitis.</title>
        <authorList>
            <person name="Anthony S.J."/>
            <person name="St Leger J.A."/>
            <person name="Navarrete-Macias I."/>
            <person name="Nilson E."/>
            <person name="Sanchez-Leon M."/>
            <person name="Liang E."/>
            <person name="Seimon T."/>
            <person name="Jain K."/>
            <person name="Karesh W."/>
            <person name="Daszak P."/>
            <person name="Briese T."/>
            <person name="Lipkin W.I."/>
        </authorList>
    </citation>
    <scope>NUCLEOTIDE SEQUENCE [LARGE SCALE GENOMIC DNA]</scope>
    <source>
        <strain evidence="36">DPyV-1/Trachea/2010</strain>
    </source>
</reference>
<dbReference type="Proteomes" id="UP000203199">
    <property type="component" value="Segment"/>
</dbReference>
<dbReference type="PROSITE" id="PS51287">
    <property type="entry name" value="T_AG_OBD"/>
    <property type="match status" value="1"/>
</dbReference>
<dbReference type="OrthoDB" id="14669at10239"/>
<feature type="domain" description="J" evidence="32">
    <location>
        <begin position="11"/>
        <end position="77"/>
    </location>
</feature>
<evidence type="ECO:0000256" key="30">
    <source>
        <dbReference type="PROSITE-ProRule" id="PRU00671"/>
    </source>
</evidence>
<evidence type="ECO:0000256" key="8">
    <source>
        <dbReference type="ARBA" id="ARBA00022581"/>
    </source>
</evidence>
<dbReference type="GO" id="GO:0005524">
    <property type="term" value="F:ATP binding"/>
    <property type="evidence" value="ECO:0007669"/>
    <property type="project" value="UniProtKB-KW"/>
</dbReference>
<keyword evidence="13 30" id="KW-0863">Zinc-finger</keyword>
<evidence type="ECO:0000256" key="9">
    <source>
        <dbReference type="ARBA" id="ARBA00022632"/>
    </source>
</evidence>
<dbReference type="PIRSF" id="PIRSF003368">
    <property type="entry name" value="Large_T_antigen_polyomaV"/>
    <property type="match status" value="1"/>
</dbReference>
<dbReference type="GO" id="GO:0039576">
    <property type="term" value="P:symbiont-mediated suppression of host JAK-STAT cascade via inhibition of JAK1 activity"/>
    <property type="evidence" value="ECO:0007669"/>
    <property type="project" value="UniProtKB-KW"/>
</dbReference>
<dbReference type="GO" id="GO:0043138">
    <property type="term" value="F:3'-5' DNA helicase activity"/>
    <property type="evidence" value="ECO:0007669"/>
    <property type="project" value="UniProtKB-EC"/>
</dbReference>
<dbReference type="Gene3D" id="1.10.10.510">
    <property type="entry name" value="Zinc finger, large T-antigen D1 domain"/>
    <property type="match status" value="1"/>
</dbReference>
<dbReference type="SUPFAM" id="SSF52540">
    <property type="entry name" value="P-loop containing nucleoside triphosphate hydrolases"/>
    <property type="match status" value="1"/>
</dbReference>
<keyword evidence="20" id="KW-0413">Isomerase</keyword>
<evidence type="ECO:0000256" key="19">
    <source>
        <dbReference type="ARBA" id="ARBA00023125"/>
    </source>
</evidence>
<dbReference type="InterPro" id="IPR036869">
    <property type="entry name" value="J_dom_sf"/>
</dbReference>
<dbReference type="Gene3D" id="1.10.287.110">
    <property type="entry name" value="DnaJ domain"/>
    <property type="match status" value="1"/>
</dbReference>
<evidence type="ECO:0000256" key="29">
    <source>
        <dbReference type="PROSITE-ProRule" id="PRU00620"/>
    </source>
</evidence>
<dbReference type="GO" id="GO:0039502">
    <property type="term" value="P:symbiont-mediated suppression of host type I interferon-mediated signaling pathway"/>
    <property type="evidence" value="ECO:0007669"/>
    <property type="project" value="UniProtKB-KW"/>
</dbReference>
<keyword evidence="18" id="KW-0067">ATP-binding</keyword>
<evidence type="ECO:0000256" key="4">
    <source>
        <dbReference type="ARBA" id="ARBA00022504"/>
    </source>
</evidence>
<evidence type="ECO:0000259" key="33">
    <source>
        <dbReference type="PROSITE" id="PS51206"/>
    </source>
</evidence>
<dbReference type="GO" id="GO:0042025">
    <property type="term" value="C:host cell nucleus"/>
    <property type="evidence" value="ECO:0007669"/>
    <property type="project" value="UniProtKB-SubCell"/>
</dbReference>
<organism evidence="36 37">
    <name type="scientific">Zetapolyomavirus delphini</name>
    <dbReference type="NCBI Taxonomy" id="1891756"/>
    <lineage>
        <taxon>Viruses</taxon>
        <taxon>Monodnaviria</taxon>
        <taxon>Shotokuvirae</taxon>
        <taxon>Cossaviricota</taxon>
        <taxon>Papovaviricetes</taxon>
        <taxon>Sepolyvirales</taxon>
        <taxon>Polyomaviridae</taxon>
        <taxon>Zetapolyomavirus</taxon>
    </lineage>
</organism>
<keyword evidence="21" id="KW-0922">Interferon antiviral system evasion</keyword>
<dbReference type="RefSeq" id="YP_009111380.1">
    <property type="nucleotide sequence ID" value="NC_025899.1"/>
</dbReference>
<evidence type="ECO:0000256" key="1">
    <source>
        <dbReference type="ARBA" id="ARBA00001946"/>
    </source>
</evidence>